<keyword evidence="2" id="KW-1185">Reference proteome</keyword>
<reference evidence="1" key="1">
    <citation type="submission" date="2022-01" db="EMBL/GenBank/DDBJ databases">
        <title>Paenibacillus spongiae sp. nov., isolated from marine sponge.</title>
        <authorList>
            <person name="Li Z."/>
            <person name="Zhang M."/>
        </authorList>
    </citation>
    <scope>NUCLEOTIDE SEQUENCE</scope>
    <source>
        <strain evidence="1">PHS-Z3</strain>
    </source>
</reference>
<dbReference type="PROSITE" id="PS51257">
    <property type="entry name" value="PROKAR_LIPOPROTEIN"/>
    <property type="match status" value="1"/>
</dbReference>
<proteinExistence type="predicted"/>
<dbReference type="EMBL" id="CP091430">
    <property type="protein sequence ID" value="UVI33067.1"/>
    <property type="molecule type" value="Genomic_DNA"/>
</dbReference>
<dbReference type="RefSeq" id="WP_258389120.1">
    <property type="nucleotide sequence ID" value="NZ_CP091430.1"/>
</dbReference>
<accession>A0ABY5SGD5</accession>
<gene>
    <name evidence="1" type="ORF">L1F29_15035</name>
</gene>
<sequence>MKASILLGFMSILIFITGCGSKEKQESEDPGTVKVDILNKQNAVTADGDFIYRLVTEKAEYSLGETVKIYAELEYIGEQDSITIYHAASPFSFPIEERTRGYSIGYNMNTPLLNTTLKRGEPLREEYKNSGGFGETDERAYIDFIKSLWADGFPAGYYVVDGFADFYVESKVDGEDKEEDYTIKSQIDFTVTE</sequence>
<evidence type="ECO:0000313" key="1">
    <source>
        <dbReference type="EMBL" id="UVI33067.1"/>
    </source>
</evidence>
<organism evidence="1 2">
    <name type="scientific">Paenibacillus spongiae</name>
    <dbReference type="NCBI Taxonomy" id="2909671"/>
    <lineage>
        <taxon>Bacteria</taxon>
        <taxon>Bacillati</taxon>
        <taxon>Bacillota</taxon>
        <taxon>Bacilli</taxon>
        <taxon>Bacillales</taxon>
        <taxon>Paenibacillaceae</taxon>
        <taxon>Paenibacillus</taxon>
    </lineage>
</organism>
<dbReference type="Proteomes" id="UP001057877">
    <property type="component" value="Chromosome"/>
</dbReference>
<protein>
    <submittedName>
        <fullName evidence="1">Uncharacterized protein</fullName>
    </submittedName>
</protein>
<name>A0ABY5SGD5_9BACL</name>
<evidence type="ECO:0000313" key="2">
    <source>
        <dbReference type="Proteomes" id="UP001057877"/>
    </source>
</evidence>